<dbReference type="EMBL" id="JACBAD010001699">
    <property type="protein sequence ID" value="KAF7136879.1"/>
    <property type="molecule type" value="Genomic_DNA"/>
</dbReference>
<dbReference type="EMBL" id="JACBAF010001779">
    <property type="protein sequence ID" value="KAF7173295.1"/>
    <property type="molecule type" value="Genomic_DNA"/>
</dbReference>
<dbReference type="AlphaFoldDB" id="A0A8H6QGN0"/>
<evidence type="ECO:0000256" key="2">
    <source>
        <dbReference type="ARBA" id="ARBA00023145"/>
    </source>
</evidence>
<keyword evidence="7" id="KW-1185">Reference proteome</keyword>
<dbReference type="Gene3D" id="3.40.50.200">
    <property type="entry name" value="Peptidase S8/S53 domain"/>
    <property type="match status" value="1"/>
</dbReference>
<dbReference type="Proteomes" id="UP000662466">
    <property type="component" value="Unassembled WGS sequence"/>
</dbReference>
<keyword evidence="2" id="KW-0865">Zymogen</keyword>
<evidence type="ECO:0000259" key="4">
    <source>
        <dbReference type="Pfam" id="PF00082"/>
    </source>
</evidence>
<feature type="compositionally biased region" description="Polar residues" evidence="3">
    <location>
        <begin position="274"/>
        <end position="284"/>
    </location>
</feature>
<name>A0A8H6QGN0_9EURO</name>
<feature type="compositionally biased region" description="Polar residues" evidence="3">
    <location>
        <begin position="356"/>
        <end position="366"/>
    </location>
</feature>
<dbReference type="Proteomes" id="UP000630445">
    <property type="component" value="Unassembled WGS sequence"/>
</dbReference>
<dbReference type="InterPro" id="IPR036852">
    <property type="entry name" value="Peptidase_S8/S53_dom_sf"/>
</dbReference>
<comment type="caution">
    <text evidence="6">The sequence shown here is derived from an EMBL/GenBank/DDBJ whole genome shotgun (WGS) entry which is preliminary data.</text>
</comment>
<dbReference type="InterPro" id="IPR000209">
    <property type="entry name" value="Peptidase_S8/S53_dom"/>
</dbReference>
<feature type="region of interest" description="Disordered" evidence="3">
    <location>
        <begin position="1"/>
        <end position="47"/>
    </location>
</feature>
<protein>
    <recommendedName>
        <fullName evidence="4">Peptidase S8/S53 domain-containing protein</fullName>
    </recommendedName>
</protein>
<dbReference type="GO" id="GO:0006508">
    <property type="term" value="P:proteolysis"/>
    <property type="evidence" value="ECO:0007669"/>
    <property type="project" value="InterPro"/>
</dbReference>
<accession>A0A8H6QGN0</accession>
<feature type="domain" description="Peptidase S8/S53" evidence="4">
    <location>
        <begin position="693"/>
        <end position="901"/>
    </location>
</feature>
<dbReference type="GO" id="GO:0004252">
    <property type="term" value="F:serine-type endopeptidase activity"/>
    <property type="evidence" value="ECO:0007669"/>
    <property type="project" value="InterPro"/>
</dbReference>
<evidence type="ECO:0000313" key="8">
    <source>
        <dbReference type="Proteomes" id="UP000662466"/>
    </source>
</evidence>
<dbReference type="Pfam" id="PF00082">
    <property type="entry name" value="Peptidase_S8"/>
    <property type="match status" value="1"/>
</dbReference>
<reference evidence="6" key="1">
    <citation type="submission" date="2020-06" db="EMBL/GenBank/DDBJ databases">
        <title>Draft genome sequences of strains closely related to Aspergillus parafelis and Aspergillus hiratsukae.</title>
        <authorList>
            <person name="Dos Santos R.A.C."/>
            <person name="Rivero-Menendez O."/>
            <person name="Steenwyk J.L."/>
            <person name="Mead M.E."/>
            <person name="Goldman G.H."/>
            <person name="Alastruey-Izquierdo A."/>
            <person name="Rokas A."/>
        </authorList>
    </citation>
    <scope>NUCLEOTIDE SEQUENCE</scope>
    <source>
        <strain evidence="5">CNM-CM5793</strain>
        <strain evidence="6">CNM-CM6106</strain>
    </source>
</reference>
<evidence type="ECO:0000256" key="3">
    <source>
        <dbReference type="SAM" id="MobiDB-lite"/>
    </source>
</evidence>
<evidence type="ECO:0000313" key="7">
    <source>
        <dbReference type="Proteomes" id="UP000630445"/>
    </source>
</evidence>
<feature type="compositionally biased region" description="Basic and acidic residues" evidence="3">
    <location>
        <begin position="314"/>
        <end position="337"/>
    </location>
</feature>
<keyword evidence="1" id="KW-0732">Signal</keyword>
<gene>
    <name evidence="5" type="ORF">CNMCM5793_006494</name>
    <name evidence="6" type="ORF">CNMCM6106_007410</name>
</gene>
<feature type="region of interest" description="Disordered" evidence="3">
    <location>
        <begin position="624"/>
        <end position="647"/>
    </location>
</feature>
<evidence type="ECO:0000256" key="1">
    <source>
        <dbReference type="ARBA" id="ARBA00022729"/>
    </source>
</evidence>
<dbReference type="SUPFAM" id="SSF52743">
    <property type="entry name" value="Subtilisin-like"/>
    <property type="match status" value="1"/>
</dbReference>
<feature type="compositionally biased region" description="Polar residues" evidence="3">
    <location>
        <begin position="304"/>
        <end position="313"/>
    </location>
</feature>
<sequence length="1014" mass="115672">MSSDESDYEGYGPESNSVIDIGESYPEAPEADEASTETQIDDKPHRDKVDNVNKYCSHLLWQDTPSVSKQEDLYKEFGKHVAPMQRTPYSHSVGDCNALYIIAKMAHGRHGYLKWTVTHLARTYPTLLEGEGTEWGPICWAIQRKITWFIEAVLSSGIEPETLGPILYPVYEEEAKQRQIPNCISIAIEERLDPKITLRLIDNVQIHCLASQDKRGFTPLHHAVEASRCGLYWPNVVKALISRGGEALDKFTDERDGSLSVYQYHMETRKPKATSLTGEGTNVRSMGPINRPDKRISQLRIDFEQSNSINTSAKPRDLPEKEKKKRLDTLYSDESHKIAPHQPNQGRAIVPAGTPSAKSEQTQIESAQPRDPAKEVARALKLRYMRSTRLPDEPWGQQTDQRWRTYNGCERFLLDSRGREYTQIRFEFPPNEMLASMSYARFKEHYAKNLTFDPVMLYVKFNQMVEHRTRPRRDGAGKTVLQKFFEWLYEEKHVRMIIKLIVLDMESPSHADEVIIRSLQKFRVDILDWRKIDLCPRVILEASKKWTHLHELHLRWSGSNAVLRAWSAKDGLGTIKSLQTIYIYQHGDSLDRKEYIDKRFQEFQERLDVVRNEGKSQRIRVLRPESEGTPPPIALSSTKPVRSPGPKAPINGHRWLEIMDEFSDWIRELSDRGLPDWPSDFMTAEHLPRQLRQGVTVALIDDGVDFVYDRFSSQMRGGKTFGSGYEVDWVPDLHYTSATHHGTLMAYMIARMCPAAQIYGFKMDVLQRGPGNPPNFDARVAADAVEHVAKQNFDIISMSWSIKQDDHKVDKDGKSSAKRIVDNLQSASEHALLFCSAPDIGHSEEYKDYYPYGAAHLGSIFRIGAARAAGTALQWSGTGASYILPGEEVTVRPDDKAFVENYESPRTGSLGAIYNTYQKQRGGVNAQTYECIKKYDLMRKVFDSISDSGPSPQRVAVEKFFKPDNYLATTTDMYPGSLTEEESNKKTLQKKWEAVAQLARVLVPYNMETSVAQR</sequence>
<evidence type="ECO:0000313" key="5">
    <source>
        <dbReference type="EMBL" id="KAF7136879.1"/>
    </source>
</evidence>
<organism evidence="6 8">
    <name type="scientific">Aspergillus hiratsukae</name>
    <dbReference type="NCBI Taxonomy" id="1194566"/>
    <lineage>
        <taxon>Eukaryota</taxon>
        <taxon>Fungi</taxon>
        <taxon>Dikarya</taxon>
        <taxon>Ascomycota</taxon>
        <taxon>Pezizomycotina</taxon>
        <taxon>Eurotiomycetes</taxon>
        <taxon>Eurotiomycetidae</taxon>
        <taxon>Eurotiales</taxon>
        <taxon>Aspergillaceae</taxon>
        <taxon>Aspergillus</taxon>
        <taxon>Aspergillus subgen. Fumigati</taxon>
    </lineage>
</organism>
<proteinExistence type="predicted"/>
<dbReference type="OrthoDB" id="5386278at2759"/>
<evidence type="ECO:0000313" key="6">
    <source>
        <dbReference type="EMBL" id="KAF7173295.1"/>
    </source>
</evidence>
<feature type="region of interest" description="Disordered" evidence="3">
    <location>
        <begin position="271"/>
        <end position="373"/>
    </location>
</feature>